<feature type="compositionally biased region" description="Polar residues" evidence="1">
    <location>
        <begin position="284"/>
        <end position="295"/>
    </location>
</feature>
<dbReference type="InterPro" id="IPR032710">
    <property type="entry name" value="NTF2-like_dom_sf"/>
</dbReference>
<proteinExistence type="predicted"/>
<name>A0ABQ9XQG1_9EUKA</name>
<dbReference type="PROSITE" id="PS50177">
    <property type="entry name" value="NTF2_DOMAIN"/>
    <property type="match status" value="1"/>
</dbReference>
<protein>
    <recommendedName>
        <fullName evidence="2">NTF2 domain-containing protein</fullName>
    </recommendedName>
</protein>
<comment type="caution">
    <text evidence="3">The sequence shown here is derived from an EMBL/GenBank/DDBJ whole genome shotgun (WGS) entry which is preliminary data.</text>
</comment>
<dbReference type="SUPFAM" id="SSF54427">
    <property type="entry name" value="NTF2-like"/>
    <property type="match status" value="1"/>
</dbReference>
<dbReference type="Proteomes" id="UP001281761">
    <property type="component" value="Unassembled WGS sequence"/>
</dbReference>
<feature type="compositionally biased region" description="Basic and acidic residues" evidence="1">
    <location>
        <begin position="213"/>
        <end position="231"/>
    </location>
</feature>
<feature type="compositionally biased region" description="Polar residues" evidence="1">
    <location>
        <begin position="159"/>
        <end position="208"/>
    </location>
</feature>
<dbReference type="InterPro" id="IPR018222">
    <property type="entry name" value="Nuclear_transport_factor_2_euk"/>
</dbReference>
<evidence type="ECO:0000256" key="1">
    <source>
        <dbReference type="SAM" id="MobiDB-lite"/>
    </source>
</evidence>
<dbReference type="Gene3D" id="3.10.450.50">
    <property type="match status" value="1"/>
</dbReference>
<feature type="domain" description="NTF2" evidence="2">
    <location>
        <begin position="5"/>
        <end position="120"/>
    </location>
</feature>
<gene>
    <name evidence="3" type="ORF">BLNAU_12755</name>
</gene>
<dbReference type="EMBL" id="JARBJD010000105">
    <property type="protein sequence ID" value="KAK2952345.1"/>
    <property type="molecule type" value="Genomic_DNA"/>
</dbReference>
<evidence type="ECO:0000313" key="4">
    <source>
        <dbReference type="Proteomes" id="UP001281761"/>
    </source>
</evidence>
<accession>A0ABQ9XQG1</accession>
<evidence type="ECO:0000313" key="3">
    <source>
        <dbReference type="EMBL" id="KAK2952345.1"/>
    </source>
</evidence>
<dbReference type="InterPro" id="IPR002075">
    <property type="entry name" value="NTF2_dom"/>
</dbReference>
<dbReference type="Pfam" id="PF02136">
    <property type="entry name" value="NTF2"/>
    <property type="match status" value="1"/>
</dbReference>
<organism evidence="3 4">
    <name type="scientific">Blattamonas nauphoetae</name>
    <dbReference type="NCBI Taxonomy" id="2049346"/>
    <lineage>
        <taxon>Eukaryota</taxon>
        <taxon>Metamonada</taxon>
        <taxon>Preaxostyla</taxon>
        <taxon>Oxymonadida</taxon>
        <taxon>Blattamonas</taxon>
    </lineage>
</organism>
<keyword evidence="4" id="KW-1185">Reference proteome</keyword>
<evidence type="ECO:0000259" key="2">
    <source>
        <dbReference type="PROSITE" id="PS50177"/>
    </source>
</evidence>
<feature type="compositionally biased region" description="Basic and acidic residues" evidence="1">
    <location>
        <begin position="257"/>
        <end position="266"/>
    </location>
</feature>
<feature type="compositionally biased region" description="Low complexity" evidence="1">
    <location>
        <begin position="299"/>
        <end position="312"/>
    </location>
</feature>
<reference evidence="3 4" key="1">
    <citation type="journal article" date="2022" name="bioRxiv">
        <title>Genomics of Preaxostyla Flagellates Illuminates Evolutionary Transitions and the Path Towards Mitochondrial Loss.</title>
        <authorList>
            <person name="Novak L.V.F."/>
            <person name="Treitli S.C."/>
            <person name="Pyrih J."/>
            <person name="Halakuc P."/>
            <person name="Pipaliya S.V."/>
            <person name="Vacek V."/>
            <person name="Brzon O."/>
            <person name="Soukal P."/>
            <person name="Eme L."/>
            <person name="Dacks J.B."/>
            <person name="Karnkowska A."/>
            <person name="Elias M."/>
            <person name="Hampl V."/>
        </authorList>
    </citation>
    <scope>NUCLEOTIDE SEQUENCE [LARGE SCALE GENOMIC DNA]</scope>
    <source>
        <strain evidence="3">NAU3</strain>
        <tissue evidence="3">Gut</tissue>
    </source>
</reference>
<feature type="region of interest" description="Disordered" evidence="1">
    <location>
        <begin position="141"/>
        <end position="319"/>
    </location>
</feature>
<sequence>MHKKIAQKFISEFYQYLRNDTAKLRSFYDQTAEKTVFQNGNETKFSGPADIYQCNQGLSIHSFAVKAQSSFAAGDNVIVHCSGELNPTTQNQMFFTQCFMLQRMSPDKKHYCVQSETLHLVLPSQQYPHVAQEHHQPIPEPKLTLNHHVEPPNPRPNPHATTAQPLQSLPDNRYSHQTHTIQPTVHSQQFQKESSHQSEVNQQRNQHQYPFERGYDSQHDQRTQPLRDYKPPQKQIPSSHKPVNEERALLPAPSTSEQKHSPHFKGDGLLPAPQSPSHLHNDTKSYSSQPRNAPTHSGLLPTPSSSKPLKTSWAPGTNK</sequence>